<dbReference type="RefSeq" id="WP_150446889.1">
    <property type="nucleotide sequence ID" value="NZ_VYQE01000009.1"/>
</dbReference>
<dbReference type="InterPro" id="IPR008217">
    <property type="entry name" value="Ccc1_fam"/>
</dbReference>
<gene>
    <name evidence="6" type="ORF">F3S47_18960</name>
</gene>
<evidence type="ECO:0000256" key="4">
    <source>
        <dbReference type="ARBA" id="ARBA00023136"/>
    </source>
</evidence>
<keyword evidence="2" id="KW-0812">Transmembrane</keyword>
<comment type="subcellular location">
    <subcellularLocation>
        <location evidence="1">Endomembrane system</location>
        <topology evidence="1">Multi-pass membrane protein</topology>
    </subcellularLocation>
</comment>
<keyword evidence="7" id="KW-1185">Reference proteome</keyword>
<dbReference type="GO" id="GO:0012505">
    <property type="term" value="C:endomembrane system"/>
    <property type="evidence" value="ECO:0007669"/>
    <property type="project" value="UniProtKB-SubCell"/>
</dbReference>
<evidence type="ECO:0000313" key="6">
    <source>
        <dbReference type="EMBL" id="KAA9004987.1"/>
    </source>
</evidence>
<accession>A0A5J5GA62</accession>
<dbReference type="Proteomes" id="UP000326554">
    <property type="component" value="Unassembled WGS sequence"/>
</dbReference>
<reference evidence="6 7" key="1">
    <citation type="submission" date="2019-09" db="EMBL/GenBank/DDBJ databases">
        <authorList>
            <person name="Park J.-S."/>
            <person name="Choi H.-J."/>
        </authorList>
    </citation>
    <scope>NUCLEOTIDE SEQUENCE [LARGE SCALE GENOMIC DNA]</scope>
    <source>
        <strain evidence="6 7">176SS1-4</strain>
    </source>
</reference>
<name>A0A5J5GA62_9RHOB</name>
<dbReference type="Pfam" id="PF01988">
    <property type="entry name" value="VIT1"/>
    <property type="match status" value="1"/>
</dbReference>
<dbReference type="AlphaFoldDB" id="A0A5J5GA62"/>
<protein>
    <submittedName>
        <fullName evidence="6">Uncharacterized protein</fullName>
    </submittedName>
</protein>
<evidence type="ECO:0000256" key="5">
    <source>
        <dbReference type="SAM" id="MobiDB-lite"/>
    </source>
</evidence>
<keyword evidence="4" id="KW-0472">Membrane</keyword>
<feature type="region of interest" description="Disordered" evidence="5">
    <location>
        <begin position="73"/>
        <end position="94"/>
    </location>
</feature>
<feature type="compositionally biased region" description="Basic residues" evidence="5">
    <location>
        <begin position="84"/>
        <end position="94"/>
    </location>
</feature>
<sequence length="94" mass="9954">MSCLIRRDVHTVHPIGWLRAAVLGVNDGLVSTASPVAGMGASGAAKPEALLAGLADPVGSSMSPRPRIRLRRHRCARDQGGAGRRTRAAKRHRL</sequence>
<comment type="caution">
    <text evidence="6">The sequence shown here is derived from an EMBL/GenBank/DDBJ whole genome shotgun (WGS) entry which is preliminary data.</text>
</comment>
<organism evidence="6 7">
    <name type="scientific">Histidinibacterium aquaticum</name>
    <dbReference type="NCBI Taxonomy" id="2613962"/>
    <lineage>
        <taxon>Bacteria</taxon>
        <taxon>Pseudomonadati</taxon>
        <taxon>Pseudomonadota</taxon>
        <taxon>Alphaproteobacteria</taxon>
        <taxon>Rhodobacterales</taxon>
        <taxon>Paracoccaceae</taxon>
        <taxon>Histidinibacterium</taxon>
    </lineage>
</organism>
<dbReference type="EMBL" id="VYQE01000009">
    <property type="protein sequence ID" value="KAA9004987.1"/>
    <property type="molecule type" value="Genomic_DNA"/>
</dbReference>
<evidence type="ECO:0000256" key="2">
    <source>
        <dbReference type="ARBA" id="ARBA00022692"/>
    </source>
</evidence>
<evidence type="ECO:0000313" key="7">
    <source>
        <dbReference type="Proteomes" id="UP000326554"/>
    </source>
</evidence>
<evidence type="ECO:0000256" key="3">
    <source>
        <dbReference type="ARBA" id="ARBA00022989"/>
    </source>
</evidence>
<dbReference type="GO" id="GO:0030026">
    <property type="term" value="P:intracellular manganese ion homeostasis"/>
    <property type="evidence" value="ECO:0007669"/>
    <property type="project" value="InterPro"/>
</dbReference>
<dbReference type="GO" id="GO:0005384">
    <property type="term" value="F:manganese ion transmembrane transporter activity"/>
    <property type="evidence" value="ECO:0007669"/>
    <property type="project" value="InterPro"/>
</dbReference>
<evidence type="ECO:0000256" key="1">
    <source>
        <dbReference type="ARBA" id="ARBA00004127"/>
    </source>
</evidence>
<proteinExistence type="predicted"/>
<keyword evidence="3" id="KW-1133">Transmembrane helix</keyword>